<evidence type="ECO:0000256" key="6">
    <source>
        <dbReference type="SAM" id="Phobius"/>
    </source>
</evidence>
<keyword evidence="4 6" id="KW-1133">Transmembrane helix</keyword>
<proteinExistence type="predicted"/>
<evidence type="ECO:0000256" key="1">
    <source>
        <dbReference type="ARBA" id="ARBA00004651"/>
    </source>
</evidence>
<evidence type="ECO:0000256" key="4">
    <source>
        <dbReference type="ARBA" id="ARBA00022989"/>
    </source>
</evidence>
<reference evidence="7 8" key="1">
    <citation type="submission" date="2016-10" db="EMBL/GenBank/DDBJ databases">
        <authorList>
            <person name="de Groot N.N."/>
        </authorList>
    </citation>
    <scope>NUCLEOTIDE SEQUENCE [LARGE SCALE GENOMIC DNA]</scope>
    <source>
        <strain evidence="7 8">GAS232</strain>
    </source>
</reference>
<keyword evidence="8" id="KW-1185">Reference proteome</keyword>
<evidence type="ECO:0000256" key="3">
    <source>
        <dbReference type="ARBA" id="ARBA00022692"/>
    </source>
</evidence>
<dbReference type="AlphaFoldDB" id="A0A1G7NA14"/>
<dbReference type="EMBL" id="LT629690">
    <property type="protein sequence ID" value="SDF70824.1"/>
    <property type="molecule type" value="Genomic_DNA"/>
</dbReference>
<sequence>MSDHQATSQNLTPVDAQHHNLDVHDPDNVTNPEHIAHHIVSPAVYGMIFGVLMLGTLLTVGASMVNLGPFNAPIAIGIAVTKAVFVVLFFMHVKYSSRLVKLTVAAGFFTFLILVFMSLLDYVSRAWGLW</sequence>
<gene>
    <name evidence="7" type="ORF">SAMN05444167_3065</name>
</gene>
<feature type="transmembrane region" description="Helical" evidence="6">
    <location>
        <begin position="102"/>
        <end position="120"/>
    </location>
</feature>
<feature type="transmembrane region" description="Helical" evidence="6">
    <location>
        <begin position="70"/>
        <end position="90"/>
    </location>
</feature>
<dbReference type="Pfam" id="PF03626">
    <property type="entry name" value="COX4_pro"/>
    <property type="match status" value="1"/>
</dbReference>
<accession>A0A1G7NA14</accession>
<dbReference type="GO" id="GO:0005886">
    <property type="term" value="C:plasma membrane"/>
    <property type="evidence" value="ECO:0007669"/>
    <property type="project" value="UniProtKB-SubCell"/>
</dbReference>
<keyword evidence="3 6" id="KW-0812">Transmembrane</keyword>
<evidence type="ECO:0000256" key="5">
    <source>
        <dbReference type="ARBA" id="ARBA00023136"/>
    </source>
</evidence>
<dbReference type="NCBIfam" id="TIGR02229">
    <property type="entry name" value="caa3_sub_IV"/>
    <property type="match status" value="1"/>
</dbReference>
<dbReference type="InterPro" id="IPR011743">
    <property type="entry name" value="Caa3_sub_IV"/>
</dbReference>
<dbReference type="RefSeq" id="WP_083345908.1">
    <property type="nucleotide sequence ID" value="NZ_LT629690.1"/>
</dbReference>
<keyword evidence="2" id="KW-1003">Cell membrane</keyword>
<organism evidence="7 8">
    <name type="scientific">Terriglobus roseus</name>
    <dbReference type="NCBI Taxonomy" id="392734"/>
    <lineage>
        <taxon>Bacteria</taxon>
        <taxon>Pseudomonadati</taxon>
        <taxon>Acidobacteriota</taxon>
        <taxon>Terriglobia</taxon>
        <taxon>Terriglobales</taxon>
        <taxon>Acidobacteriaceae</taxon>
        <taxon>Terriglobus</taxon>
    </lineage>
</organism>
<feature type="transmembrane region" description="Helical" evidence="6">
    <location>
        <begin position="43"/>
        <end position="64"/>
    </location>
</feature>
<dbReference type="OrthoDB" id="120535at2"/>
<keyword evidence="5 6" id="KW-0472">Membrane</keyword>
<dbReference type="InterPro" id="IPR005171">
    <property type="entry name" value="Cyt_c_oxidase_su4_prok"/>
</dbReference>
<comment type="subcellular location">
    <subcellularLocation>
        <location evidence="1">Cell membrane</location>
        <topology evidence="1">Multi-pass membrane protein</topology>
    </subcellularLocation>
</comment>
<protein>
    <submittedName>
        <fullName evidence="7">Cytochrome c oxidase subunit 4</fullName>
    </submittedName>
</protein>
<evidence type="ECO:0000313" key="7">
    <source>
        <dbReference type="EMBL" id="SDF70824.1"/>
    </source>
</evidence>
<evidence type="ECO:0000256" key="2">
    <source>
        <dbReference type="ARBA" id="ARBA00022475"/>
    </source>
</evidence>
<dbReference type="Proteomes" id="UP000182427">
    <property type="component" value="Chromosome I"/>
</dbReference>
<name>A0A1G7NA14_9BACT</name>
<evidence type="ECO:0000313" key="8">
    <source>
        <dbReference type="Proteomes" id="UP000182427"/>
    </source>
</evidence>